<keyword evidence="2" id="KW-0378">Hydrolase</keyword>
<dbReference type="GO" id="GO:0016787">
    <property type="term" value="F:hydrolase activity"/>
    <property type="evidence" value="ECO:0007669"/>
    <property type="project" value="UniProtKB-KW"/>
</dbReference>
<accession>A0A9D7PPY0</accession>
<reference evidence="2" key="1">
    <citation type="submission" date="2020-10" db="EMBL/GenBank/DDBJ databases">
        <title>Connecting structure to function with the recovery of over 1000 high-quality activated sludge metagenome-assembled genomes encoding full-length rRNA genes using long-read sequencing.</title>
        <authorList>
            <person name="Singleton C.M."/>
            <person name="Petriglieri F."/>
            <person name="Kristensen J.M."/>
            <person name="Kirkegaard R.H."/>
            <person name="Michaelsen T.Y."/>
            <person name="Andersen M.H."/>
            <person name="Karst S.M."/>
            <person name="Dueholm M.S."/>
            <person name="Nielsen P.H."/>
            <person name="Albertsen M."/>
        </authorList>
    </citation>
    <scope>NUCLEOTIDE SEQUENCE</scope>
    <source>
        <strain evidence="2">Hirt_18-Q3-R61-65_BATAC.395</strain>
    </source>
</reference>
<evidence type="ECO:0000313" key="3">
    <source>
        <dbReference type="Proteomes" id="UP000886689"/>
    </source>
</evidence>
<dbReference type="InterPro" id="IPR029058">
    <property type="entry name" value="AB_hydrolase_fold"/>
</dbReference>
<evidence type="ECO:0000313" key="2">
    <source>
        <dbReference type="EMBL" id="MBK8523545.1"/>
    </source>
</evidence>
<dbReference type="PANTHER" id="PTHR43194:SF5">
    <property type="entry name" value="PIMELOYL-[ACYL-CARRIER PROTEIN] METHYL ESTER ESTERASE"/>
    <property type="match status" value="1"/>
</dbReference>
<protein>
    <submittedName>
        <fullName evidence="2">Alpha/beta hydrolase</fullName>
    </submittedName>
</protein>
<evidence type="ECO:0000259" key="1">
    <source>
        <dbReference type="Pfam" id="PF12697"/>
    </source>
</evidence>
<name>A0A9D7PPY0_9PROT</name>
<dbReference type="Pfam" id="PF12697">
    <property type="entry name" value="Abhydrolase_6"/>
    <property type="match status" value="1"/>
</dbReference>
<dbReference type="EMBL" id="JADJUC010000003">
    <property type="protein sequence ID" value="MBK8523545.1"/>
    <property type="molecule type" value="Genomic_DNA"/>
</dbReference>
<dbReference type="SUPFAM" id="SSF53474">
    <property type="entry name" value="alpha/beta-Hydrolases"/>
    <property type="match status" value="1"/>
</dbReference>
<proteinExistence type="predicted"/>
<dbReference type="InterPro" id="IPR000073">
    <property type="entry name" value="AB_hydrolase_1"/>
</dbReference>
<gene>
    <name evidence="2" type="ORF">IPL58_05110</name>
</gene>
<sequence>MMRWIFLRGLIRESRHWGGFPEIFRERVAGAEVICLDLPGNGMFCEQESPATIGDMVEHCRSELARQGFPPPFGVLALSLGGMVATEWAARYPDEILAAVLINTSMRPHNPFFQRLQPRNYPTLLRLLFEASAMKVEKAVLTMTSGVHCADAALLGDWVRWRKECPVSPKNALRQLLAAARYRAPKRLPAVPVLLLASAGDRLVDARCSCRLAEIWPAEIIIHPTAGHDLPLDAPHWVAEAVAGWLASGGLR</sequence>
<dbReference type="Gene3D" id="3.40.50.1820">
    <property type="entry name" value="alpha/beta hydrolase"/>
    <property type="match status" value="1"/>
</dbReference>
<dbReference type="InterPro" id="IPR050228">
    <property type="entry name" value="Carboxylesterase_BioH"/>
</dbReference>
<dbReference type="AlphaFoldDB" id="A0A9D7PPY0"/>
<dbReference type="Proteomes" id="UP000886689">
    <property type="component" value="Unassembled WGS sequence"/>
</dbReference>
<comment type="caution">
    <text evidence="2">The sequence shown here is derived from an EMBL/GenBank/DDBJ whole genome shotgun (WGS) entry which is preliminary data.</text>
</comment>
<dbReference type="PANTHER" id="PTHR43194">
    <property type="entry name" value="HYDROLASE ALPHA/BETA FOLD FAMILY"/>
    <property type="match status" value="1"/>
</dbReference>
<organism evidence="2 3">
    <name type="scientific">Candidatus Proximibacter danicus</name>
    <dbReference type="NCBI Taxonomy" id="2954365"/>
    <lineage>
        <taxon>Bacteria</taxon>
        <taxon>Pseudomonadati</taxon>
        <taxon>Pseudomonadota</taxon>
        <taxon>Betaproteobacteria</taxon>
        <taxon>Candidatus Proximibacter</taxon>
    </lineage>
</organism>
<feature type="domain" description="AB hydrolase-1" evidence="1">
    <location>
        <begin position="6"/>
        <end position="241"/>
    </location>
</feature>